<evidence type="ECO:0000313" key="2">
    <source>
        <dbReference type="EMBL" id="KAF6812255.1"/>
    </source>
</evidence>
<reference evidence="2 3" key="1">
    <citation type="journal article" date="2020" name="Phytopathology">
        <title>Genome Sequence Resources of Colletotrichum truncatum, C. plurivorum, C. musicola, and C. sojae: Four Species Pathogenic to Soybean (Glycine max).</title>
        <authorList>
            <person name="Rogerio F."/>
            <person name="Boufleur T.R."/>
            <person name="Ciampi-Guillardi M."/>
            <person name="Sukno S.A."/>
            <person name="Thon M.R."/>
            <person name="Massola Junior N.S."/>
            <person name="Baroncelli R."/>
        </authorList>
    </citation>
    <scope>NUCLEOTIDE SEQUENCE [LARGE SCALE GENOMIC DNA]</scope>
    <source>
        <strain evidence="2 3">LFN0009</strain>
    </source>
</reference>
<comment type="caution">
    <text evidence="2">The sequence shown here is derived from an EMBL/GenBank/DDBJ whole genome shotgun (WGS) entry which is preliminary data.</text>
</comment>
<comment type="similarity">
    <text evidence="1">Belongs to the methyltransferase superfamily. LaeA methyltransferase family.</text>
</comment>
<dbReference type="GO" id="GO:0008168">
    <property type="term" value="F:methyltransferase activity"/>
    <property type="evidence" value="ECO:0007669"/>
    <property type="project" value="UniProtKB-KW"/>
</dbReference>
<keyword evidence="2" id="KW-0489">Methyltransferase</keyword>
<proteinExistence type="inferred from homology"/>
<dbReference type="GO" id="GO:0032259">
    <property type="term" value="P:methylation"/>
    <property type="evidence" value="ECO:0007669"/>
    <property type="project" value="UniProtKB-KW"/>
</dbReference>
<dbReference type="PANTHER" id="PTHR43591:SF24">
    <property type="entry name" value="2-METHOXY-6-POLYPRENYL-1,4-BENZOQUINOL METHYLASE, MITOCHONDRIAL"/>
    <property type="match status" value="1"/>
</dbReference>
<evidence type="ECO:0000256" key="1">
    <source>
        <dbReference type="ARBA" id="ARBA00038158"/>
    </source>
</evidence>
<dbReference type="PANTHER" id="PTHR43591">
    <property type="entry name" value="METHYLTRANSFERASE"/>
    <property type="match status" value="1"/>
</dbReference>
<keyword evidence="3" id="KW-1185">Reference proteome</keyword>
<dbReference type="InterPro" id="IPR029063">
    <property type="entry name" value="SAM-dependent_MTases_sf"/>
</dbReference>
<dbReference type="EMBL" id="WIGN01000065">
    <property type="protein sequence ID" value="KAF6812255.1"/>
    <property type="molecule type" value="Genomic_DNA"/>
</dbReference>
<dbReference type="SUPFAM" id="SSF53335">
    <property type="entry name" value="S-adenosyl-L-methionine-dependent methyltransferases"/>
    <property type="match status" value="1"/>
</dbReference>
<evidence type="ECO:0000313" key="3">
    <source>
        <dbReference type="Proteomes" id="UP000652219"/>
    </source>
</evidence>
<accession>A0A8H6MXV9</accession>
<organism evidence="2 3">
    <name type="scientific">Colletotrichum sojae</name>
    <dbReference type="NCBI Taxonomy" id="2175907"/>
    <lineage>
        <taxon>Eukaryota</taxon>
        <taxon>Fungi</taxon>
        <taxon>Dikarya</taxon>
        <taxon>Ascomycota</taxon>
        <taxon>Pezizomycotina</taxon>
        <taxon>Sordariomycetes</taxon>
        <taxon>Hypocreomycetidae</taxon>
        <taxon>Glomerellales</taxon>
        <taxon>Glomerellaceae</taxon>
        <taxon>Colletotrichum</taxon>
        <taxon>Colletotrichum orchidearum species complex</taxon>
    </lineage>
</organism>
<dbReference type="Gene3D" id="3.40.50.150">
    <property type="entry name" value="Vaccinia Virus protein VP39"/>
    <property type="match status" value="1"/>
</dbReference>
<gene>
    <name evidence="2" type="ORF">CSOJ01_05244</name>
</gene>
<keyword evidence="2" id="KW-0808">Transferase</keyword>
<dbReference type="Pfam" id="PF13489">
    <property type="entry name" value="Methyltransf_23"/>
    <property type="match status" value="1"/>
</dbReference>
<dbReference type="Proteomes" id="UP000652219">
    <property type="component" value="Unassembled WGS sequence"/>
</dbReference>
<protein>
    <submittedName>
        <fullName evidence="2">Methyltransferase domain-containing protein</fullName>
    </submittedName>
</protein>
<sequence length="356" mass="40350">MDEDEAIGLQYDNEVVITADEDLDDPFSDRTSTTALSTKSVTASILDYRQENGRTYHAYKDGKYVIPNDEIESDRLDLQHNLFLLTFDGRLGSAPPNDPGARVGRVLDVGTGTGIWATDFGDEHPEAEVLGFDLSATFPEFMPPNVKFEIDDLEEPWTYSRPFDYIHSRMMNGCIMNWDVYARKCFEQVSTLLHPNPLTLTLILRNSHLTPGGYAEFTEATIIPQSDDGTLPPDSMIVKTATLVVEAGKAVGRKVVEMPQVRDALLRAGFVDVRVSQYKWPINTWPRDHKYKDIGMWAHENVVSGWEGLCMATLTRIYGWSREEVLVAVALCRRELMDRSIHAYFPLRYSIYARKP</sequence>
<dbReference type="AlphaFoldDB" id="A0A8H6MXV9"/>
<dbReference type="CDD" id="cd02440">
    <property type="entry name" value="AdoMet_MTases"/>
    <property type="match status" value="1"/>
</dbReference>
<name>A0A8H6MXV9_9PEZI</name>